<gene>
    <name evidence="1" type="ORF">LCGC14_1609510</name>
</gene>
<sequence length="105" mass="11741">MNKRDFNPMADLPKCDICGASMISMDTVLPTGSDIQLHVTVSFACGSVWRTFQRLQFTRSLESVPNGRYTVYDPKPAGFTEDIPCKNAARIARDLAFKHAERDLS</sequence>
<dbReference type="EMBL" id="LAZR01013013">
    <property type="protein sequence ID" value="KKM23999.1"/>
    <property type="molecule type" value="Genomic_DNA"/>
</dbReference>
<reference evidence="1" key="1">
    <citation type="journal article" date="2015" name="Nature">
        <title>Complex archaea that bridge the gap between prokaryotes and eukaryotes.</title>
        <authorList>
            <person name="Spang A."/>
            <person name="Saw J.H."/>
            <person name="Jorgensen S.L."/>
            <person name="Zaremba-Niedzwiedzka K."/>
            <person name="Martijn J."/>
            <person name="Lind A.E."/>
            <person name="van Eijk R."/>
            <person name="Schleper C."/>
            <person name="Guy L."/>
            <person name="Ettema T.J."/>
        </authorList>
    </citation>
    <scope>NUCLEOTIDE SEQUENCE</scope>
</reference>
<organism evidence="1">
    <name type="scientific">marine sediment metagenome</name>
    <dbReference type="NCBI Taxonomy" id="412755"/>
    <lineage>
        <taxon>unclassified sequences</taxon>
        <taxon>metagenomes</taxon>
        <taxon>ecological metagenomes</taxon>
    </lineage>
</organism>
<comment type="caution">
    <text evidence="1">The sequence shown here is derived from an EMBL/GenBank/DDBJ whole genome shotgun (WGS) entry which is preliminary data.</text>
</comment>
<proteinExistence type="predicted"/>
<name>A0A0F9IVE4_9ZZZZ</name>
<dbReference type="AlphaFoldDB" id="A0A0F9IVE4"/>
<protein>
    <submittedName>
        <fullName evidence="1">Uncharacterized protein</fullName>
    </submittedName>
</protein>
<accession>A0A0F9IVE4</accession>
<evidence type="ECO:0000313" key="1">
    <source>
        <dbReference type="EMBL" id="KKM23999.1"/>
    </source>
</evidence>